<proteinExistence type="predicted"/>
<keyword evidence="3" id="KW-1185">Reference proteome</keyword>
<dbReference type="EMBL" id="LGRX02027214">
    <property type="protein sequence ID" value="KAK3249690.1"/>
    <property type="molecule type" value="Genomic_DNA"/>
</dbReference>
<feature type="region of interest" description="Disordered" evidence="1">
    <location>
        <begin position="1"/>
        <end position="22"/>
    </location>
</feature>
<evidence type="ECO:0000313" key="3">
    <source>
        <dbReference type="Proteomes" id="UP001190700"/>
    </source>
</evidence>
<reference evidence="2 3" key="1">
    <citation type="journal article" date="2015" name="Genome Biol. Evol.">
        <title>Comparative Genomics of a Bacterivorous Green Alga Reveals Evolutionary Causalities and Consequences of Phago-Mixotrophic Mode of Nutrition.</title>
        <authorList>
            <person name="Burns J.A."/>
            <person name="Paasch A."/>
            <person name="Narechania A."/>
            <person name="Kim E."/>
        </authorList>
    </citation>
    <scope>NUCLEOTIDE SEQUENCE [LARGE SCALE GENOMIC DNA]</scope>
    <source>
        <strain evidence="2 3">PLY_AMNH</strain>
    </source>
</reference>
<name>A0AAE0C976_9CHLO</name>
<gene>
    <name evidence="2" type="ORF">CYMTET_40882</name>
</gene>
<evidence type="ECO:0000256" key="1">
    <source>
        <dbReference type="SAM" id="MobiDB-lite"/>
    </source>
</evidence>
<accession>A0AAE0C976</accession>
<organism evidence="2 3">
    <name type="scientific">Cymbomonas tetramitiformis</name>
    <dbReference type="NCBI Taxonomy" id="36881"/>
    <lineage>
        <taxon>Eukaryota</taxon>
        <taxon>Viridiplantae</taxon>
        <taxon>Chlorophyta</taxon>
        <taxon>Pyramimonadophyceae</taxon>
        <taxon>Pyramimonadales</taxon>
        <taxon>Pyramimonadaceae</taxon>
        <taxon>Cymbomonas</taxon>
    </lineage>
</organism>
<dbReference type="Proteomes" id="UP001190700">
    <property type="component" value="Unassembled WGS sequence"/>
</dbReference>
<dbReference type="AlphaFoldDB" id="A0AAE0C976"/>
<sequence length="211" mass="23621">MKIGEMKGIPGAGTTKRQRIRRVPKEREAVLPMARDVHATVPSYATVLSGRKKRGSGGGHGEKFNCIGSADLLSRCVRSEKGGAAHRCLSRRVRSEKGGAAHRCLSRRLQVGRQQVVNPLSLVSVYVNIYIMEAQEVVGCTAFLAFLWSRLSRSLWHDARYPRCDAILQQYNEEHNALELYNGSDETMDLTEEIYKLLNTSLVEKEMDSDV</sequence>
<protein>
    <submittedName>
        <fullName evidence="2">Uncharacterized protein</fullName>
    </submittedName>
</protein>
<evidence type="ECO:0000313" key="2">
    <source>
        <dbReference type="EMBL" id="KAK3249690.1"/>
    </source>
</evidence>
<comment type="caution">
    <text evidence="2">The sequence shown here is derived from an EMBL/GenBank/DDBJ whole genome shotgun (WGS) entry which is preliminary data.</text>
</comment>